<accession>I3SP49</accession>
<reference evidence="1" key="1">
    <citation type="submission" date="2012-05" db="EMBL/GenBank/DDBJ databases">
        <authorList>
            <person name="Krishnakumar V."/>
            <person name="Cheung F."/>
            <person name="Xiao Y."/>
            <person name="Chan A."/>
            <person name="Moskal W.A."/>
            <person name="Town C.D."/>
        </authorList>
    </citation>
    <scope>NUCLEOTIDE SEQUENCE</scope>
</reference>
<proteinExistence type="evidence at transcript level"/>
<dbReference type="AlphaFoldDB" id="I3SP49"/>
<evidence type="ECO:0000313" key="1">
    <source>
        <dbReference type="EMBL" id="AFK42041.1"/>
    </source>
</evidence>
<protein>
    <submittedName>
        <fullName evidence="1">Uncharacterized protein</fullName>
    </submittedName>
</protein>
<organism evidence="1">
    <name type="scientific">Lotus japonicus</name>
    <name type="common">Lotus corniculatus var. japonicus</name>
    <dbReference type="NCBI Taxonomy" id="34305"/>
    <lineage>
        <taxon>Eukaryota</taxon>
        <taxon>Viridiplantae</taxon>
        <taxon>Streptophyta</taxon>
        <taxon>Embryophyta</taxon>
        <taxon>Tracheophyta</taxon>
        <taxon>Spermatophyta</taxon>
        <taxon>Magnoliopsida</taxon>
        <taxon>eudicotyledons</taxon>
        <taxon>Gunneridae</taxon>
        <taxon>Pentapetalae</taxon>
        <taxon>rosids</taxon>
        <taxon>fabids</taxon>
        <taxon>Fabales</taxon>
        <taxon>Fabaceae</taxon>
        <taxon>Papilionoideae</taxon>
        <taxon>50 kb inversion clade</taxon>
        <taxon>NPAAA clade</taxon>
        <taxon>Hologalegina</taxon>
        <taxon>robinioid clade</taxon>
        <taxon>Loteae</taxon>
        <taxon>Lotus</taxon>
    </lineage>
</organism>
<sequence length="44" mass="5203">MSNLHNFSINIFKAYLPMKIGKIIKQLFSVSQNLRWREVSVCFT</sequence>
<name>I3SP49_LOTJA</name>
<dbReference type="EMBL" id="BT142247">
    <property type="protein sequence ID" value="AFK42041.1"/>
    <property type="molecule type" value="mRNA"/>
</dbReference>